<protein>
    <submittedName>
        <fullName evidence="5">Outer membrane protein assembly factor BamD</fullName>
    </submittedName>
</protein>
<evidence type="ECO:0000259" key="4">
    <source>
        <dbReference type="Pfam" id="PF13525"/>
    </source>
</evidence>
<evidence type="ECO:0000313" key="5">
    <source>
        <dbReference type="EMBL" id="GGE30591.1"/>
    </source>
</evidence>
<evidence type="ECO:0000256" key="2">
    <source>
        <dbReference type="ARBA" id="ARBA00023136"/>
    </source>
</evidence>
<reference evidence="6" key="1">
    <citation type="journal article" date="2019" name="Int. J. Syst. Evol. Microbiol.">
        <title>The Global Catalogue of Microorganisms (GCM) 10K type strain sequencing project: providing services to taxonomists for standard genome sequencing and annotation.</title>
        <authorList>
            <consortium name="The Broad Institute Genomics Platform"/>
            <consortium name="The Broad Institute Genome Sequencing Center for Infectious Disease"/>
            <person name="Wu L."/>
            <person name="Ma J."/>
        </authorList>
    </citation>
    <scope>NUCLEOTIDE SEQUENCE [LARGE SCALE GENOMIC DNA]</scope>
    <source>
        <strain evidence="6">CGMCC 1.12931</strain>
    </source>
</reference>
<dbReference type="Proteomes" id="UP000599179">
    <property type="component" value="Unassembled WGS sequence"/>
</dbReference>
<keyword evidence="2" id="KW-0472">Membrane</keyword>
<comment type="caution">
    <text evidence="5">The sequence shown here is derived from an EMBL/GenBank/DDBJ whole genome shotgun (WGS) entry which is preliminary data.</text>
</comment>
<dbReference type="InterPro" id="IPR017689">
    <property type="entry name" value="BamD"/>
</dbReference>
<name>A0ABQ1SDV5_9FLAO</name>
<gene>
    <name evidence="5" type="primary">bamD</name>
    <name evidence="5" type="ORF">GCM10010832_08820</name>
</gene>
<dbReference type="InterPro" id="IPR011990">
    <property type="entry name" value="TPR-like_helical_dom_sf"/>
</dbReference>
<evidence type="ECO:0000256" key="1">
    <source>
        <dbReference type="ARBA" id="ARBA00022729"/>
    </source>
</evidence>
<evidence type="ECO:0000256" key="3">
    <source>
        <dbReference type="ARBA" id="ARBA00023237"/>
    </source>
</evidence>
<keyword evidence="3" id="KW-0998">Cell outer membrane</keyword>
<keyword evidence="6" id="KW-1185">Reference proteome</keyword>
<accession>A0ABQ1SDV5</accession>
<dbReference type="Gene3D" id="1.25.40.10">
    <property type="entry name" value="Tetratricopeptide repeat domain"/>
    <property type="match status" value="1"/>
</dbReference>
<dbReference type="EMBL" id="BMGM01000003">
    <property type="protein sequence ID" value="GGE30591.1"/>
    <property type="molecule type" value="Genomic_DNA"/>
</dbReference>
<keyword evidence="1" id="KW-0732">Signal</keyword>
<dbReference type="Pfam" id="PF13525">
    <property type="entry name" value="YfiO"/>
    <property type="match status" value="1"/>
</dbReference>
<feature type="domain" description="Outer membrane lipoprotein BamD-like" evidence="4">
    <location>
        <begin position="25"/>
        <end position="179"/>
    </location>
</feature>
<dbReference type="InterPro" id="IPR039565">
    <property type="entry name" value="BamD-like"/>
</dbReference>
<sequence>MTLISCGEYNEVLKGNSTEDKFNLAKEFYETSLENGKRGKMLKALRLFEQIQPGMRGKPQNEIVSFYIANGNYAIGDYIVSGYKFERFIKSFPDSNKKEEAAYKSADSYYQASPRYSLDQKETYTAIEKLQIYLNAYPEGEYFDQANSHLAELTDKLEKKSYEIAKKYHHMEYWQSAAHALNNFIEANPGSKYNEAAYYYKFESQFIYAEKSFKTLMRERLQKADSYYKDYIERYPEGEFIEKANALKAEMALLYEDLDELEL</sequence>
<evidence type="ECO:0000313" key="6">
    <source>
        <dbReference type="Proteomes" id="UP000599179"/>
    </source>
</evidence>
<organism evidence="5 6">
    <name type="scientific">Psychroflexus planctonicus</name>
    <dbReference type="NCBI Taxonomy" id="1526575"/>
    <lineage>
        <taxon>Bacteria</taxon>
        <taxon>Pseudomonadati</taxon>
        <taxon>Bacteroidota</taxon>
        <taxon>Flavobacteriia</taxon>
        <taxon>Flavobacteriales</taxon>
        <taxon>Flavobacteriaceae</taxon>
        <taxon>Psychroflexus</taxon>
    </lineage>
</organism>
<proteinExistence type="predicted"/>
<dbReference type="NCBIfam" id="TIGR03302">
    <property type="entry name" value="OM_YfiO"/>
    <property type="match status" value="1"/>
</dbReference>